<sequence>MVLPGSNDFNRAAPMFLTDMKIVSDLIDYRYGGTNVMVCFATGGEALSYRD</sequence>
<keyword evidence="2" id="KW-1185">Reference proteome</keyword>
<evidence type="ECO:0000313" key="2">
    <source>
        <dbReference type="Proteomes" id="UP000006663"/>
    </source>
</evidence>
<dbReference type="AlphaFoldDB" id="E4NVA2"/>
<accession>E4NVA2</accession>
<dbReference type="KEGG" id="hbo:Hbor_35710"/>
<reference evidence="2" key="1">
    <citation type="journal article" date="2009" name="Stand. Genomic Sci.">
        <title>Complete genome sequence of Halogeometricum borinquense type strain (PR3).</title>
        <authorList>
            <person name="Malfatti S."/>
            <person name="Tindall B.J."/>
            <person name="Schneider S."/>
            <person name="Fahnrich R."/>
            <person name="Lapidus A."/>
            <person name="Labuttii K."/>
            <person name="Copeland A."/>
            <person name="Glavina Del Rio T."/>
            <person name="Nolan M."/>
            <person name="Chen F."/>
            <person name="Lucas S."/>
            <person name="Tice H."/>
            <person name="Cheng J.F."/>
            <person name="Bruce D."/>
            <person name="Goodwin L."/>
            <person name="Pitluck S."/>
            <person name="Anderson I."/>
            <person name="Pati A."/>
            <person name="Ivanova N."/>
            <person name="Mavromatis K."/>
            <person name="Chen A."/>
            <person name="Palaniappan K."/>
            <person name="D'haeseleer P."/>
            <person name="Goker M."/>
            <person name="Bristow J."/>
            <person name="Eisen J.A."/>
            <person name="Markowitz V."/>
            <person name="Hugenholtz P."/>
            <person name="Kyrpides N.C."/>
            <person name="Klenk H.P."/>
            <person name="Chain P."/>
        </authorList>
    </citation>
    <scope>NUCLEOTIDE SEQUENCE [LARGE SCALE GENOMIC DNA]</scope>
    <source>
        <strain evidence="2">ATCC 700274 / DSM 11551 / JCM 10706 / KCTC 4070 / PR3</strain>
        <plasmid evidence="2">pHBOR02</plasmid>
    </source>
</reference>
<organism evidence="1 2">
    <name type="scientific">Halogeometricum borinquense (strain ATCC 700274 / DSM 11551 / JCM 10706 / KCTC 4070 / PR3)</name>
    <dbReference type="NCBI Taxonomy" id="469382"/>
    <lineage>
        <taxon>Archaea</taxon>
        <taxon>Methanobacteriati</taxon>
        <taxon>Methanobacteriota</taxon>
        <taxon>Stenosarchaea group</taxon>
        <taxon>Halobacteria</taxon>
        <taxon>Halobacteriales</taxon>
        <taxon>Haloferacaceae</taxon>
        <taxon>Halogeometricum</taxon>
    </lineage>
</organism>
<dbReference type="Proteomes" id="UP000006663">
    <property type="component" value="Plasmid pHBOR02"/>
</dbReference>
<evidence type="ECO:0000313" key="1">
    <source>
        <dbReference type="EMBL" id="ADQ69091.1"/>
    </source>
</evidence>
<protein>
    <submittedName>
        <fullName evidence="1">Uncharacterized protein</fullName>
    </submittedName>
</protein>
<dbReference type="EMBL" id="CP001692">
    <property type="protein sequence ID" value="ADQ69091.1"/>
    <property type="molecule type" value="Genomic_DNA"/>
</dbReference>
<name>E4NVA2_HALBP</name>
<keyword evidence="1" id="KW-0614">Plasmid</keyword>
<proteinExistence type="predicted"/>
<dbReference type="HOGENOM" id="CLU_3093977_0_0_2"/>
<gene>
    <name evidence="1" type="ordered locus">Hbor_35710</name>
</gene>
<geneLocation type="plasmid" evidence="1 2">
    <name>pHBOR02</name>
</geneLocation>